<accession>A0A1I3D5J2</accession>
<name>A0A1I3D5J2_9PLAN</name>
<reference evidence="14" key="1">
    <citation type="submission" date="2016-10" db="EMBL/GenBank/DDBJ databases">
        <authorList>
            <person name="Varghese N."/>
            <person name="Submissions S."/>
        </authorList>
    </citation>
    <scope>NUCLEOTIDE SEQUENCE [LARGE SCALE GENOMIC DNA]</scope>
    <source>
        <strain evidence="14">DSM 26348</strain>
    </source>
</reference>
<feature type="binding site" evidence="8">
    <location>
        <begin position="10"/>
        <end position="17"/>
    </location>
    <ligand>
        <name>GTP</name>
        <dbReference type="ChEBI" id="CHEBI:37565"/>
        <label>1</label>
    </ligand>
</feature>
<dbReference type="FunFam" id="3.30.300.20:FF:000004">
    <property type="entry name" value="GTPase Der"/>
    <property type="match status" value="1"/>
</dbReference>
<dbReference type="HAMAP" id="MF_00195">
    <property type="entry name" value="GTPase_Der"/>
    <property type="match status" value="1"/>
</dbReference>
<dbReference type="InterPro" id="IPR031166">
    <property type="entry name" value="G_ENGA"/>
</dbReference>
<dbReference type="InterPro" id="IPR005225">
    <property type="entry name" value="Small_GTP-bd"/>
</dbReference>
<dbReference type="InterPro" id="IPR027417">
    <property type="entry name" value="P-loop_NTPase"/>
</dbReference>
<dbReference type="GO" id="GO:0043022">
    <property type="term" value="F:ribosome binding"/>
    <property type="evidence" value="ECO:0007669"/>
    <property type="project" value="TreeGrafter"/>
</dbReference>
<evidence type="ECO:0000256" key="3">
    <source>
        <dbReference type="ARBA" id="ARBA00022517"/>
    </source>
</evidence>
<dbReference type="InterPro" id="IPR006073">
    <property type="entry name" value="GTP-bd"/>
</dbReference>
<feature type="binding site" evidence="8">
    <location>
        <begin position="120"/>
        <end position="123"/>
    </location>
    <ligand>
        <name>GTP</name>
        <dbReference type="ChEBI" id="CHEBI:37565"/>
        <label>1</label>
    </ligand>
</feature>
<gene>
    <name evidence="8" type="primary">der</name>
    <name evidence="13" type="ORF">SAMN05421753_10395</name>
</gene>
<protein>
    <recommendedName>
        <fullName evidence="2 8">GTPase Der</fullName>
    </recommendedName>
    <alternativeName>
        <fullName evidence="7 8">GTP-binding protein EngA</fullName>
    </alternativeName>
</protein>
<evidence type="ECO:0000313" key="14">
    <source>
        <dbReference type="Proteomes" id="UP000199518"/>
    </source>
</evidence>
<dbReference type="InterPro" id="IPR016484">
    <property type="entry name" value="GTPase_Der"/>
</dbReference>
<dbReference type="NCBIfam" id="TIGR03594">
    <property type="entry name" value="GTPase_EngA"/>
    <property type="match status" value="1"/>
</dbReference>
<dbReference type="InterPro" id="IPR032859">
    <property type="entry name" value="KH_dom-like"/>
</dbReference>
<feature type="region of interest" description="Disordered" evidence="11">
    <location>
        <begin position="442"/>
        <end position="483"/>
    </location>
</feature>
<dbReference type="PROSITE" id="PS51712">
    <property type="entry name" value="G_ENGA"/>
    <property type="match status" value="1"/>
</dbReference>
<evidence type="ECO:0000259" key="12">
    <source>
        <dbReference type="PROSITE" id="PS51712"/>
    </source>
</evidence>
<dbReference type="SUPFAM" id="SSF52540">
    <property type="entry name" value="P-loop containing nucleoside triphosphate hydrolases"/>
    <property type="match status" value="2"/>
</dbReference>
<dbReference type="InterPro" id="IPR015946">
    <property type="entry name" value="KH_dom-like_a/b"/>
</dbReference>
<dbReference type="RefSeq" id="WP_092048121.1">
    <property type="nucleotide sequence ID" value="NZ_FOQD01000003.1"/>
</dbReference>
<dbReference type="Proteomes" id="UP000199518">
    <property type="component" value="Unassembled WGS sequence"/>
</dbReference>
<dbReference type="NCBIfam" id="TIGR00231">
    <property type="entry name" value="small_GTP"/>
    <property type="match status" value="2"/>
</dbReference>
<dbReference type="OrthoDB" id="9805918at2"/>
<comment type="subunit">
    <text evidence="8">Associates with the 50S ribosomal subunit.</text>
</comment>
<evidence type="ECO:0000256" key="10">
    <source>
        <dbReference type="RuleBase" id="RU004481"/>
    </source>
</evidence>
<feature type="binding site" evidence="8">
    <location>
        <begin position="57"/>
        <end position="61"/>
    </location>
    <ligand>
        <name>GTP</name>
        <dbReference type="ChEBI" id="CHEBI:37565"/>
        <label>1</label>
    </ligand>
</feature>
<keyword evidence="3 8" id="KW-0690">Ribosome biogenesis</keyword>
<dbReference type="Gene3D" id="3.40.50.300">
    <property type="entry name" value="P-loop containing nucleotide triphosphate hydrolases"/>
    <property type="match status" value="2"/>
</dbReference>
<keyword evidence="14" id="KW-1185">Reference proteome</keyword>
<dbReference type="Gene3D" id="3.30.300.20">
    <property type="match status" value="1"/>
</dbReference>
<evidence type="ECO:0000256" key="8">
    <source>
        <dbReference type="HAMAP-Rule" id="MF_00195"/>
    </source>
</evidence>
<dbReference type="GO" id="GO:0005525">
    <property type="term" value="F:GTP binding"/>
    <property type="evidence" value="ECO:0007669"/>
    <property type="project" value="UniProtKB-UniRule"/>
</dbReference>
<proteinExistence type="inferred from homology"/>
<evidence type="ECO:0000256" key="9">
    <source>
        <dbReference type="PROSITE-ProRule" id="PRU01049"/>
    </source>
</evidence>
<evidence type="ECO:0000256" key="4">
    <source>
        <dbReference type="ARBA" id="ARBA00022737"/>
    </source>
</evidence>
<sequence>MPIPKVAIVGRPNVGKSSIMNWQAGRLVSVVDPTAGVTRDRVDYLMHHQGRYFELVDTGGIGVVDSDDLSDDIENQIQFAIDQANLILFVVDGRVGLTVLDKMVAERLRKIDVPKLIVVNKCDSIKTDMEMHEFNGVADAPMLQTSVKGNRHREELLHKVVELLPEADADEQQLGEDREHEPELKLAVVGRRNVGKSTFINALAQTERMIVSEIAGTTRDSVDIRFDLDGKSFVAIDTPGVRKRKSLANDIEYYGLVRAQKSIRRADVVLMFFDSTDKISRVDKKLVDEILERNKACIFVINKWDLGLEKEMTSEKWSEYLLKTFGSLRHVPVAFITAKDSRNIKQLINLTQSVYKQSRERVTTGQLNRIVEEACAQNAPRFKSNKRGKIFYATQVATEPPTIILKCNDPELFDKNWKRYLIGKLREELPYKEVPIKVYFRGKAAGEDENSPAPPRKPPKKRTSTKGTRGDKSKKKSKKSRTR</sequence>
<dbReference type="Pfam" id="PF01926">
    <property type="entry name" value="MMR_HSR1"/>
    <property type="match status" value="2"/>
</dbReference>
<dbReference type="CDD" id="cd01895">
    <property type="entry name" value="EngA2"/>
    <property type="match status" value="1"/>
</dbReference>
<evidence type="ECO:0000256" key="1">
    <source>
        <dbReference type="ARBA" id="ARBA00008279"/>
    </source>
</evidence>
<feature type="compositionally biased region" description="Basic residues" evidence="11">
    <location>
        <begin position="472"/>
        <end position="483"/>
    </location>
</feature>
<dbReference type="AlphaFoldDB" id="A0A1I3D5J2"/>
<comment type="function">
    <text evidence="8 10">GTPase that plays an essential role in the late steps of ribosome biogenesis.</text>
</comment>
<keyword evidence="4 10" id="KW-0677">Repeat</keyword>
<dbReference type="PANTHER" id="PTHR43834:SF6">
    <property type="entry name" value="GTPASE DER"/>
    <property type="match status" value="1"/>
</dbReference>
<evidence type="ECO:0000313" key="13">
    <source>
        <dbReference type="EMBL" id="SFH81819.1"/>
    </source>
</evidence>
<dbReference type="PIRSF" id="PIRSF006485">
    <property type="entry name" value="GTP-binding_EngA"/>
    <property type="match status" value="1"/>
</dbReference>
<feature type="binding site" evidence="8">
    <location>
        <begin position="302"/>
        <end position="305"/>
    </location>
    <ligand>
        <name>GTP</name>
        <dbReference type="ChEBI" id="CHEBI:37565"/>
        <label>2</label>
    </ligand>
</feature>
<evidence type="ECO:0000256" key="2">
    <source>
        <dbReference type="ARBA" id="ARBA00020953"/>
    </source>
</evidence>
<comment type="similarity">
    <text evidence="1 8 9 10">Belongs to the TRAFAC class TrmE-Era-EngA-EngB-Septin-like GTPase superfamily. EngA (Der) GTPase family.</text>
</comment>
<feature type="binding site" evidence="8">
    <location>
        <begin position="237"/>
        <end position="241"/>
    </location>
    <ligand>
        <name>GTP</name>
        <dbReference type="ChEBI" id="CHEBI:37565"/>
        <label>2</label>
    </ligand>
</feature>
<dbReference type="PANTHER" id="PTHR43834">
    <property type="entry name" value="GTPASE DER"/>
    <property type="match status" value="1"/>
</dbReference>
<evidence type="ECO:0000256" key="5">
    <source>
        <dbReference type="ARBA" id="ARBA00022741"/>
    </source>
</evidence>
<feature type="binding site" evidence="8">
    <location>
        <begin position="190"/>
        <end position="197"/>
    </location>
    <ligand>
        <name>GTP</name>
        <dbReference type="ChEBI" id="CHEBI:37565"/>
        <label>2</label>
    </ligand>
</feature>
<evidence type="ECO:0000256" key="7">
    <source>
        <dbReference type="ARBA" id="ARBA00032345"/>
    </source>
</evidence>
<keyword evidence="5 8" id="KW-0547">Nucleotide-binding</keyword>
<dbReference type="STRING" id="1576369.SAMN05421753_10395"/>
<dbReference type="Pfam" id="PF14714">
    <property type="entry name" value="KH_dom-like"/>
    <property type="match status" value="1"/>
</dbReference>
<organism evidence="13 14">
    <name type="scientific">Planctomicrobium piriforme</name>
    <dbReference type="NCBI Taxonomy" id="1576369"/>
    <lineage>
        <taxon>Bacteria</taxon>
        <taxon>Pseudomonadati</taxon>
        <taxon>Planctomycetota</taxon>
        <taxon>Planctomycetia</taxon>
        <taxon>Planctomycetales</taxon>
        <taxon>Planctomycetaceae</taxon>
        <taxon>Planctomicrobium</taxon>
    </lineage>
</organism>
<keyword evidence="6 8" id="KW-0342">GTP-binding</keyword>
<dbReference type="GO" id="GO:0042254">
    <property type="term" value="P:ribosome biogenesis"/>
    <property type="evidence" value="ECO:0007669"/>
    <property type="project" value="UniProtKB-KW"/>
</dbReference>
<dbReference type="EMBL" id="FOQD01000003">
    <property type="protein sequence ID" value="SFH81819.1"/>
    <property type="molecule type" value="Genomic_DNA"/>
</dbReference>
<evidence type="ECO:0000256" key="6">
    <source>
        <dbReference type="ARBA" id="ARBA00023134"/>
    </source>
</evidence>
<feature type="domain" description="EngA-type G" evidence="12">
    <location>
        <begin position="184"/>
        <end position="359"/>
    </location>
</feature>
<evidence type="ECO:0000256" key="11">
    <source>
        <dbReference type="SAM" id="MobiDB-lite"/>
    </source>
</evidence>